<feature type="transmembrane region" description="Helical" evidence="1">
    <location>
        <begin position="61"/>
        <end position="79"/>
    </location>
</feature>
<protein>
    <submittedName>
        <fullName evidence="3">VanZ family protein</fullName>
    </submittedName>
</protein>
<dbReference type="PANTHER" id="PTHR36834">
    <property type="entry name" value="MEMBRANE PROTEIN-RELATED"/>
    <property type="match status" value="1"/>
</dbReference>
<evidence type="ECO:0000256" key="1">
    <source>
        <dbReference type="SAM" id="Phobius"/>
    </source>
</evidence>
<sequence length="143" mass="16470">MVKPQDRRWAAIALVGYSLLLIYWMLFGFGRAPHDTYMYNLKPFLTICQFLRAGDFMSARWLVNMIGNIGVFIPFGLLMPMVFGGKLRREIFLFLSGVVILEILQLVLKRGSFDVDDMILNTTGFLLGFGIYKLYDRMLSKPI</sequence>
<keyword evidence="1" id="KW-1133">Transmembrane helix</keyword>
<keyword evidence="1" id="KW-0472">Membrane</keyword>
<dbReference type="EMBL" id="JALPRK010000008">
    <property type="protein sequence ID" value="MCK8487700.1"/>
    <property type="molecule type" value="Genomic_DNA"/>
</dbReference>
<organism evidence="3 4">
    <name type="scientific">Paenibacillus mellifer</name>
    <dbReference type="NCBI Taxonomy" id="2937794"/>
    <lineage>
        <taxon>Bacteria</taxon>
        <taxon>Bacillati</taxon>
        <taxon>Bacillota</taxon>
        <taxon>Bacilli</taxon>
        <taxon>Bacillales</taxon>
        <taxon>Paenibacillaceae</taxon>
        <taxon>Paenibacillus</taxon>
    </lineage>
</organism>
<feature type="domain" description="VanZ-like" evidence="2">
    <location>
        <begin position="17"/>
        <end position="134"/>
    </location>
</feature>
<proteinExistence type="predicted"/>
<gene>
    <name evidence="3" type="ORF">M0651_10990</name>
</gene>
<feature type="transmembrane region" description="Helical" evidence="1">
    <location>
        <begin position="119"/>
        <end position="135"/>
    </location>
</feature>
<name>A0A9X2BRV3_9BACL</name>
<comment type="caution">
    <text evidence="3">The sequence shown here is derived from an EMBL/GenBank/DDBJ whole genome shotgun (WGS) entry which is preliminary data.</text>
</comment>
<dbReference type="AlphaFoldDB" id="A0A9X2BRV3"/>
<evidence type="ECO:0000259" key="2">
    <source>
        <dbReference type="Pfam" id="PF04892"/>
    </source>
</evidence>
<reference evidence="3" key="1">
    <citation type="submission" date="2022-04" db="EMBL/GenBank/DDBJ databases">
        <authorList>
            <person name="Seo M.-J."/>
        </authorList>
    </citation>
    <scope>NUCLEOTIDE SEQUENCE</scope>
    <source>
        <strain evidence="3">MBLB2552</strain>
    </source>
</reference>
<keyword evidence="4" id="KW-1185">Reference proteome</keyword>
<dbReference type="PANTHER" id="PTHR36834:SF1">
    <property type="entry name" value="INTEGRAL MEMBRANE PROTEIN"/>
    <property type="match status" value="1"/>
</dbReference>
<dbReference type="InterPro" id="IPR053150">
    <property type="entry name" value="Teicoplanin_resist-assoc"/>
</dbReference>
<dbReference type="Pfam" id="PF04892">
    <property type="entry name" value="VanZ"/>
    <property type="match status" value="1"/>
</dbReference>
<evidence type="ECO:0000313" key="3">
    <source>
        <dbReference type="EMBL" id="MCK8487700.1"/>
    </source>
</evidence>
<dbReference type="InterPro" id="IPR006976">
    <property type="entry name" value="VanZ-like"/>
</dbReference>
<feature type="transmembrane region" description="Helical" evidence="1">
    <location>
        <begin position="9"/>
        <end position="29"/>
    </location>
</feature>
<evidence type="ECO:0000313" key="4">
    <source>
        <dbReference type="Proteomes" id="UP001139534"/>
    </source>
</evidence>
<dbReference type="Proteomes" id="UP001139534">
    <property type="component" value="Unassembled WGS sequence"/>
</dbReference>
<dbReference type="RefSeq" id="WP_248551793.1">
    <property type="nucleotide sequence ID" value="NZ_JALPRK010000008.1"/>
</dbReference>
<keyword evidence="1" id="KW-0812">Transmembrane</keyword>
<feature type="transmembrane region" description="Helical" evidence="1">
    <location>
        <begin position="91"/>
        <end position="107"/>
    </location>
</feature>
<accession>A0A9X2BRV3</accession>